<protein>
    <recommendedName>
        <fullName evidence="3">AP2/ERF domain-containing protein</fullName>
    </recommendedName>
</protein>
<dbReference type="KEGG" id="ehx:EMIHUDRAFT_249744"/>
<name>A0A0D3I5Z9_EMIH1</name>
<sequence>MTMMIERVNANSPAQAVKSRARGPTITQLRAKQAALVAAAELAASSNAEASVVRHSPVDEAKRWASGKGRKVGFSKARATFRGGGTGIAATAAHQEGPLARHRTNWRLIKGAAWVQWRKFKFPQYHIA</sequence>
<reference evidence="1" key="2">
    <citation type="submission" date="2024-10" db="UniProtKB">
        <authorList>
            <consortium name="EnsemblProtists"/>
        </authorList>
    </citation>
    <scope>IDENTIFICATION</scope>
</reference>
<dbReference type="Proteomes" id="UP000013827">
    <property type="component" value="Unassembled WGS sequence"/>
</dbReference>
<dbReference type="EnsemblProtists" id="EOD06684">
    <property type="protein sequence ID" value="EOD06684"/>
    <property type="gene ID" value="EMIHUDRAFT_249744"/>
</dbReference>
<evidence type="ECO:0000313" key="2">
    <source>
        <dbReference type="Proteomes" id="UP000013827"/>
    </source>
</evidence>
<dbReference type="GeneID" id="17252833"/>
<organism evidence="1 2">
    <name type="scientific">Emiliania huxleyi (strain CCMP1516)</name>
    <dbReference type="NCBI Taxonomy" id="280463"/>
    <lineage>
        <taxon>Eukaryota</taxon>
        <taxon>Haptista</taxon>
        <taxon>Haptophyta</taxon>
        <taxon>Prymnesiophyceae</taxon>
        <taxon>Isochrysidales</taxon>
        <taxon>Noelaerhabdaceae</taxon>
        <taxon>Emiliania</taxon>
    </lineage>
</organism>
<dbReference type="RefSeq" id="XP_005759113.1">
    <property type="nucleotide sequence ID" value="XM_005759056.1"/>
</dbReference>
<keyword evidence="2" id="KW-1185">Reference proteome</keyword>
<dbReference type="AlphaFoldDB" id="A0A0D3I5Z9"/>
<accession>A0A0D3I5Z9</accession>
<dbReference type="HOGENOM" id="CLU_126830_1_0_1"/>
<evidence type="ECO:0008006" key="3">
    <source>
        <dbReference type="Google" id="ProtNLM"/>
    </source>
</evidence>
<reference evidence="2" key="1">
    <citation type="journal article" date="2013" name="Nature">
        <title>Pan genome of the phytoplankton Emiliania underpins its global distribution.</title>
        <authorList>
            <person name="Read B.A."/>
            <person name="Kegel J."/>
            <person name="Klute M.J."/>
            <person name="Kuo A."/>
            <person name="Lefebvre S.C."/>
            <person name="Maumus F."/>
            <person name="Mayer C."/>
            <person name="Miller J."/>
            <person name="Monier A."/>
            <person name="Salamov A."/>
            <person name="Young J."/>
            <person name="Aguilar M."/>
            <person name="Claverie J.M."/>
            <person name="Frickenhaus S."/>
            <person name="Gonzalez K."/>
            <person name="Herman E.K."/>
            <person name="Lin Y.C."/>
            <person name="Napier J."/>
            <person name="Ogata H."/>
            <person name="Sarno A.F."/>
            <person name="Shmutz J."/>
            <person name="Schroeder D."/>
            <person name="de Vargas C."/>
            <person name="Verret F."/>
            <person name="von Dassow P."/>
            <person name="Valentin K."/>
            <person name="Van de Peer Y."/>
            <person name="Wheeler G."/>
            <person name="Dacks J.B."/>
            <person name="Delwiche C.F."/>
            <person name="Dyhrman S.T."/>
            <person name="Glockner G."/>
            <person name="John U."/>
            <person name="Richards T."/>
            <person name="Worden A.Z."/>
            <person name="Zhang X."/>
            <person name="Grigoriev I.V."/>
            <person name="Allen A.E."/>
            <person name="Bidle K."/>
            <person name="Borodovsky M."/>
            <person name="Bowler C."/>
            <person name="Brownlee C."/>
            <person name="Cock J.M."/>
            <person name="Elias M."/>
            <person name="Gladyshev V.N."/>
            <person name="Groth M."/>
            <person name="Guda C."/>
            <person name="Hadaegh A."/>
            <person name="Iglesias-Rodriguez M.D."/>
            <person name="Jenkins J."/>
            <person name="Jones B.M."/>
            <person name="Lawson T."/>
            <person name="Leese F."/>
            <person name="Lindquist E."/>
            <person name="Lobanov A."/>
            <person name="Lomsadze A."/>
            <person name="Malik S.B."/>
            <person name="Marsh M.E."/>
            <person name="Mackinder L."/>
            <person name="Mock T."/>
            <person name="Mueller-Roeber B."/>
            <person name="Pagarete A."/>
            <person name="Parker M."/>
            <person name="Probert I."/>
            <person name="Quesneville H."/>
            <person name="Raines C."/>
            <person name="Rensing S.A."/>
            <person name="Riano-Pachon D.M."/>
            <person name="Richier S."/>
            <person name="Rokitta S."/>
            <person name="Shiraiwa Y."/>
            <person name="Soanes D.M."/>
            <person name="van der Giezen M."/>
            <person name="Wahlund T.M."/>
            <person name="Williams B."/>
            <person name="Wilson W."/>
            <person name="Wolfe G."/>
            <person name="Wurch L.L."/>
        </authorList>
    </citation>
    <scope>NUCLEOTIDE SEQUENCE</scope>
</reference>
<dbReference type="PaxDb" id="2903-EOD06684"/>
<evidence type="ECO:0000313" key="1">
    <source>
        <dbReference type="EnsemblProtists" id="EOD06684"/>
    </source>
</evidence>
<proteinExistence type="predicted"/>